<dbReference type="InterPro" id="IPR003439">
    <property type="entry name" value="ABC_transporter-like_ATP-bd"/>
</dbReference>
<dbReference type="EMBL" id="CP066802">
    <property type="protein sequence ID" value="QQM66655.1"/>
    <property type="molecule type" value="Genomic_DNA"/>
</dbReference>
<accession>A0A7T7M8E1</accession>
<organism evidence="4 5">
    <name type="scientific">Actinomyces weissii</name>
    <dbReference type="NCBI Taxonomy" id="675090"/>
    <lineage>
        <taxon>Bacteria</taxon>
        <taxon>Bacillati</taxon>
        <taxon>Actinomycetota</taxon>
        <taxon>Actinomycetes</taxon>
        <taxon>Actinomycetales</taxon>
        <taxon>Actinomycetaceae</taxon>
        <taxon>Actinomyces</taxon>
    </lineage>
</organism>
<dbReference type="Proteomes" id="UP000595895">
    <property type="component" value="Chromosome"/>
</dbReference>
<gene>
    <name evidence="4" type="ORF">JG540_06005</name>
</gene>
<reference evidence="4 5" key="1">
    <citation type="submission" date="2020-12" db="EMBL/GenBank/DDBJ databases">
        <authorList>
            <person name="Zhou J."/>
        </authorList>
    </citation>
    <scope>NUCLEOTIDE SEQUENCE [LARGE SCALE GENOMIC DNA]</scope>
    <source>
        <strain evidence="4 5">CCUG 61299</strain>
    </source>
</reference>
<dbReference type="GO" id="GO:0005524">
    <property type="term" value="F:ATP binding"/>
    <property type="evidence" value="ECO:0007669"/>
    <property type="project" value="UniProtKB-KW"/>
</dbReference>
<keyword evidence="2 4" id="KW-0067">ATP-binding</keyword>
<dbReference type="AlphaFoldDB" id="A0A7T7M8E1"/>
<proteinExistence type="predicted"/>
<dbReference type="PANTHER" id="PTHR43158:SF2">
    <property type="entry name" value="SKFA PEPTIDE EXPORT ATP-BINDING PROTEIN SKFE"/>
    <property type="match status" value="1"/>
</dbReference>
<dbReference type="SUPFAM" id="SSF52540">
    <property type="entry name" value="P-loop containing nucleoside triphosphate hydrolases"/>
    <property type="match status" value="1"/>
</dbReference>
<evidence type="ECO:0000313" key="5">
    <source>
        <dbReference type="Proteomes" id="UP000595895"/>
    </source>
</evidence>
<evidence type="ECO:0000259" key="3">
    <source>
        <dbReference type="PROSITE" id="PS50893"/>
    </source>
</evidence>
<dbReference type="Gene3D" id="3.40.50.300">
    <property type="entry name" value="P-loop containing nucleotide triphosphate hydrolases"/>
    <property type="match status" value="1"/>
</dbReference>
<dbReference type="SMART" id="SM00382">
    <property type="entry name" value="AAA"/>
    <property type="match status" value="1"/>
</dbReference>
<protein>
    <submittedName>
        <fullName evidence="4">ABC transporter ATP-binding protein</fullName>
    </submittedName>
</protein>
<dbReference type="InterPro" id="IPR027417">
    <property type="entry name" value="P-loop_NTPase"/>
</dbReference>
<sequence length="260" mass="27745">MTNVLSLEDVCLKRGAVQILDHVSWEVSEGQHWVMLGPNGAGKTTIARIAAARLFPSSGTVSILGERLGKVDLGELRPRIGISSSALASHISAGERVMDLVLSASYGTIGVWRQEFESLDTDRAEALLEALGISALAERRWDQLSTGERKRVAIARALMPDPELLVLDEPASGLDVAGREELLAAVTEILGGKGAPTIVLVTHHLEEIPLGFTHALALREGKVLASGPVSEAITSQTMSETFGLPLEVSQDRGRFTARLA</sequence>
<evidence type="ECO:0000256" key="2">
    <source>
        <dbReference type="ARBA" id="ARBA00022840"/>
    </source>
</evidence>
<dbReference type="RefSeq" id="WP_200274745.1">
    <property type="nucleotide sequence ID" value="NZ_CP066802.1"/>
</dbReference>
<keyword evidence="1" id="KW-0547">Nucleotide-binding</keyword>
<dbReference type="Pfam" id="PF00005">
    <property type="entry name" value="ABC_tran"/>
    <property type="match status" value="1"/>
</dbReference>
<evidence type="ECO:0000313" key="4">
    <source>
        <dbReference type="EMBL" id="QQM66655.1"/>
    </source>
</evidence>
<dbReference type="PANTHER" id="PTHR43158">
    <property type="entry name" value="SKFA PEPTIDE EXPORT ATP-BINDING PROTEIN SKFE"/>
    <property type="match status" value="1"/>
</dbReference>
<dbReference type="GO" id="GO:0016887">
    <property type="term" value="F:ATP hydrolysis activity"/>
    <property type="evidence" value="ECO:0007669"/>
    <property type="project" value="InterPro"/>
</dbReference>
<feature type="domain" description="ABC transporter" evidence="3">
    <location>
        <begin position="5"/>
        <end position="245"/>
    </location>
</feature>
<keyword evidence="5" id="KW-1185">Reference proteome</keyword>
<evidence type="ECO:0000256" key="1">
    <source>
        <dbReference type="ARBA" id="ARBA00022741"/>
    </source>
</evidence>
<dbReference type="PROSITE" id="PS50893">
    <property type="entry name" value="ABC_TRANSPORTER_2"/>
    <property type="match status" value="1"/>
</dbReference>
<name>A0A7T7M8E1_9ACTO</name>
<dbReference type="KEGG" id="awe:JG540_06005"/>
<dbReference type="InterPro" id="IPR003593">
    <property type="entry name" value="AAA+_ATPase"/>
</dbReference>